<dbReference type="AlphaFoldDB" id="A0AAD6WQC3"/>
<keyword evidence="3" id="KW-1185">Reference proteome</keyword>
<evidence type="ECO:0000256" key="1">
    <source>
        <dbReference type="SAM" id="MobiDB-lite"/>
    </source>
</evidence>
<sequence length="402" mass="45446">MSYDDLLDAYKSIEAIVSDLPLPSESDSPRTKSTWEKLLHLCHDMFSVVIEEDEEDEEDEDEQQKLTSQERAPASQGQDSQRGSQEQQAGAQEEEEEEHETAEEKKERKKAAAHLKVIKRAQALIGGIAAGKVLPSELFERISHPDLSLKAPQQEDLALGWILRGFEGGSWSKLVGKQKKNASPSTIEFLQLSARLDTTPNLTKRDTNLVNSVGTTQASTYFLDVIHKMETIKCAKEWLTHTGAGSGNYKQEFNTKLFQQANPRTFRDLSDAAKQKKMVELKQDFRDFKKAREELITARNRLVCCWDYFGTGVLIHPFFTAPNLGEKRGKTFKSLLDMLNQLAPPAEAVRGAGRTRFHDIEKENRNALHGLMKALCADGVERTEVKKYIDDFYAMWPSRISP</sequence>
<feature type="region of interest" description="Disordered" evidence="1">
    <location>
        <begin position="52"/>
        <end position="108"/>
    </location>
</feature>
<accession>A0AAD6WQC3</accession>
<dbReference type="Proteomes" id="UP001218188">
    <property type="component" value="Unassembled WGS sequence"/>
</dbReference>
<gene>
    <name evidence="2" type="ORF">C8F04DRAFT_1314841</name>
</gene>
<dbReference type="EMBL" id="JARJCM010000237">
    <property type="protein sequence ID" value="KAJ7021262.1"/>
    <property type="molecule type" value="Genomic_DNA"/>
</dbReference>
<evidence type="ECO:0000313" key="2">
    <source>
        <dbReference type="EMBL" id="KAJ7021262.1"/>
    </source>
</evidence>
<feature type="compositionally biased region" description="Acidic residues" evidence="1">
    <location>
        <begin position="92"/>
        <end position="101"/>
    </location>
</feature>
<organism evidence="2 3">
    <name type="scientific">Mycena alexandri</name>
    <dbReference type="NCBI Taxonomy" id="1745969"/>
    <lineage>
        <taxon>Eukaryota</taxon>
        <taxon>Fungi</taxon>
        <taxon>Dikarya</taxon>
        <taxon>Basidiomycota</taxon>
        <taxon>Agaricomycotina</taxon>
        <taxon>Agaricomycetes</taxon>
        <taxon>Agaricomycetidae</taxon>
        <taxon>Agaricales</taxon>
        <taxon>Marasmiineae</taxon>
        <taxon>Mycenaceae</taxon>
        <taxon>Mycena</taxon>
    </lineage>
</organism>
<feature type="compositionally biased region" description="Polar residues" evidence="1">
    <location>
        <begin position="65"/>
        <end position="84"/>
    </location>
</feature>
<reference evidence="2" key="1">
    <citation type="submission" date="2023-03" db="EMBL/GenBank/DDBJ databases">
        <title>Massive genome expansion in bonnet fungi (Mycena s.s.) driven by repeated elements and novel gene families across ecological guilds.</title>
        <authorList>
            <consortium name="Lawrence Berkeley National Laboratory"/>
            <person name="Harder C.B."/>
            <person name="Miyauchi S."/>
            <person name="Viragh M."/>
            <person name="Kuo A."/>
            <person name="Thoen E."/>
            <person name="Andreopoulos B."/>
            <person name="Lu D."/>
            <person name="Skrede I."/>
            <person name="Drula E."/>
            <person name="Henrissat B."/>
            <person name="Morin E."/>
            <person name="Kohler A."/>
            <person name="Barry K."/>
            <person name="LaButti K."/>
            <person name="Morin E."/>
            <person name="Salamov A."/>
            <person name="Lipzen A."/>
            <person name="Mereny Z."/>
            <person name="Hegedus B."/>
            <person name="Baldrian P."/>
            <person name="Stursova M."/>
            <person name="Weitz H."/>
            <person name="Taylor A."/>
            <person name="Grigoriev I.V."/>
            <person name="Nagy L.G."/>
            <person name="Martin F."/>
            <person name="Kauserud H."/>
        </authorList>
    </citation>
    <scope>NUCLEOTIDE SEQUENCE</scope>
    <source>
        <strain evidence="2">CBHHK200</strain>
    </source>
</reference>
<name>A0AAD6WQC3_9AGAR</name>
<evidence type="ECO:0000313" key="3">
    <source>
        <dbReference type="Proteomes" id="UP001218188"/>
    </source>
</evidence>
<protein>
    <submittedName>
        <fullName evidence="2">Uncharacterized protein</fullName>
    </submittedName>
</protein>
<feature type="compositionally biased region" description="Acidic residues" evidence="1">
    <location>
        <begin position="52"/>
        <end position="62"/>
    </location>
</feature>
<comment type="caution">
    <text evidence="2">The sequence shown here is derived from an EMBL/GenBank/DDBJ whole genome shotgun (WGS) entry which is preliminary data.</text>
</comment>
<proteinExistence type="predicted"/>